<organism evidence="1 2">
    <name type="scientific">Thraustotheca clavata</name>
    <dbReference type="NCBI Taxonomy" id="74557"/>
    <lineage>
        <taxon>Eukaryota</taxon>
        <taxon>Sar</taxon>
        <taxon>Stramenopiles</taxon>
        <taxon>Oomycota</taxon>
        <taxon>Saprolegniomycetes</taxon>
        <taxon>Saprolegniales</taxon>
        <taxon>Achlyaceae</taxon>
        <taxon>Thraustotheca</taxon>
    </lineage>
</organism>
<keyword evidence="2" id="KW-1185">Reference proteome</keyword>
<dbReference type="InterPro" id="IPR027973">
    <property type="entry name" value="FSAF1-like"/>
</dbReference>
<dbReference type="AlphaFoldDB" id="A0A1V9Z5E8"/>
<dbReference type="PANTHER" id="PTHR28096">
    <property type="entry name" value="PROTEIN FAF1"/>
    <property type="match status" value="1"/>
</dbReference>
<name>A0A1V9Z5E8_9STRA</name>
<dbReference type="Pfam" id="PF15375">
    <property type="entry name" value="FSAF1"/>
    <property type="match status" value="1"/>
</dbReference>
<gene>
    <name evidence="1" type="ORF">THRCLA_22339</name>
</gene>
<evidence type="ECO:0000313" key="2">
    <source>
        <dbReference type="Proteomes" id="UP000243217"/>
    </source>
</evidence>
<dbReference type="OrthoDB" id="5556956at2759"/>
<accession>A0A1V9Z5E8</accession>
<proteinExistence type="predicted"/>
<dbReference type="GO" id="GO:0000462">
    <property type="term" value="P:maturation of SSU-rRNA from tricistronic rRNA transcript (SSU-rRNA, 5.8S rRNA, LSU-rRNA)"/>
    <property type="evidence" value="ECO:0007669"/>
    <property type="project" value="TreeGrafter"/>
</dbReference>
<feature type="non-terminal residue" evidence="1">
    <location>
        <position position="114"/>
    </location>
</feature>
<dbReference type="PANTHER" id="PTHR28096:SF1">
    <property type="entry name" value="PROTEIN FAF1"/>
    <property type="match status" value="1"/>
</dbReference>
<dbReference type="InterPro" id="IPR053030">
    <property type="entry name" value="Ribosomal_biogenesis_FAF1-like"/>
</dbReference>
<dbReference type="EMBL" id="JNBS01002275">
    <property type="protein sequence ID" value="OQR93152.1"/>
    <property type="molecule type" value="Genomic_DNA"/>
</dbReference>
<protein>
    <submittedName>
        <fullName evidence="1">Uncharacterized protein</fullName>
    </submittedName>
</protein>
<comment type="caution">
    <text evidence="1">The sequence shown here is derived from an EMBL/GenBank/DDBJ whole genome shotgun (WGS) entry which is preliminary data.</text>
</comment>
<sequence length="114" mass="12711">EEVKKQFQDTLQSVRSFSTSHATGKEKKNLETARIEALGGKAQKQKRMPINQLMAMRKAAKKRELYREELAKTSGVVTAKKKSAGKVKKRGDAGVQATKGRLKNGVLFVSKHDR</sequence>
<feature type="non-terminal residue" evidence="1">
    <location>
        <position position="1"/>
    </location>
</feature>
<dbReference type="Proteomes" id="UP000243217">
    <property type="component" value="Unassembled WGS sequence"/>
</dbReference>
<dbReference type="GO" id="GO:0005730">
    <property type="term" value="C:nucleolus"/>
    <property type="evidence" value="ECO:0007669"/>
    <property type="project" value="TreeGrafter"/>
</dbReference>
<evidence type="ECO:0000313" key="1">
    <source>
        <dbReference type="EMBL" id="OQR93152.1"/>
    </source>
</evidence>
<reference evidence="1 2" key="1">
    <citation type="journal article" date="2014" name="Genome Biol. Evol.">
        <title>The secreted proteins of Achlya hypogyna and Thraustotheca clavata identify the ancestral oomycete secretome and reveal gene acquisitions by horizontal gene transfer.</title>
        <authorList>
            <person name="Misner I."/>
            <person name="Blouin N."/>
            <person name="Leonard G."/>
            <person name="Richards T.A."/>
            <person name="Lane C.E."/>
        </authorList>
    </citation>
    <scope>NUCLEOTIDE SEQUENCE [LARGE SCALE GENOMIC DNA]</scope>
    <source>
        <strain evidence="1 2">ATCC 34112</strain>
    </source>
</reference>